<comment type="caution">
    <text evidence="2">The sequence shown here is derived from an EMBL/GenBank/DDBJ whole genome shotgun (WGS) entry which is preliminary data.</text>
</comment>
<evidence type="ECO:0000313" key="2">
    <source>
        <dbReference type="EMBL" id="MDQ2092202.1"/>
    </source>
</evidence>
<organism evidence="2 3">
    <name type="scientific">Marimonas arenosa</name>
    <dbReference type="NCBI Taxonomy" id="1795305"/>
    <lineage>
        <taxon>Bacteria</taxon>
        <taxon>Pseudomonadati</taxon>
        <taxon>Pseudomonadota</taxon>
        <taxon>Alphaproteobacteria</taxon>
        <taxon>Rhodobacterales</taxon>
        <taxon>Paracoccaceae</taxon>
        <taxon>Marimonas</taxon>
    </lineage>
</organism>
<sequence>MNTRLTRLLSTVAALGLGAGLAQADQVFNDDVIVDGSLCVGFDCVNGESFGFDTIRLKENNVRIKFDDTSASASFPNRDWQLTANDSANGGANKFSIDDVTGNRTPFTIEAAAPSHSLYVDDGGRIGFGTSTPAVDLHSVSGNTPTLRLAQDGSSGFASQTWDLAGNETNFFIRDASNGSTLPFRIRPGSPSNAIYIDTDGDVGFGDSSPDASVDIQGSGGDTKLRLEETNASSAARTVAEFINNGRPDLVLANSSTSNEWSIGGGTNIVMKAGALGSTPGSKTTHFTLTNSGDLTITGTLTTGGTTCGGGCDLVFTDDYDLPSVKEHAEKMFALGYLPNVGPTIENQPINLSDKLGRMLNELEHAHIFIAQQDERLTRQDAQIAELTASLQTLQARLDSE</sequence>
<accession>A0AAE3WGB6</accession>
<reference evidence="2" key="1">
    <citation type="submission" date="2022-07" db="EMBL/GenBank/DDBJ databases">
        <authorList>
            <person name="Otstavnykh N."/>
            <person name="Isaeva M."/>
            <person name="Bystritskaya E."/>
        </authorList>
    </citation>
    <scope>NUCLEOTIDE SEQUENCE</scope>
    <source>
        <strain evidence="2">KCTC 52189</strain>
    </source>
</reference>
<feature type="chain" id="PRO_5041962029" evidence="1">
    <location>
        <begin position="25"/>
        <end position="401"/>
    </location>
</feature>
<dbReference type="Proteomes" id="UP001226762">
    <property type="component" value="Unassembled WGS sequence"/>
</dbReference>
<proteinExistence type="predicted"/>
<dbReference type="EMBL" id="JANHAX010000008">
    <property type="protein sequence ID" value="MDQ2092202.1"/>
    <property type="molecule type" value="Genomic_DNA"/>
</dbReference>
<reference evidence="2" key="2">
    <citation type="submission" date="2023-02" db="EMBL/GenBank/DDBJ databases">
        <title>'Rhodoalgimonas zhirmunskyi' gen. nov., isolated from a red alga.</title>
        <authorList>
            <person name="Nedashkovskaya O.I."/>
            <person name="Otstavnykh N.Y."/>
            <person name="Bystritskaya E.P."/>
            <person name="Balabanova L.A."/>
            <person name="Isaeva M.P."/>
        </authorList>
    </citation>
    <scope>NUCLEOTIDE SEQUENCE</scope>
    <source>
        <strain evidence="2">KCTC 52189</strain>
    </source>
</reference>
<gene>
    <name evidence="2" type="ORF">NO357_20045</name>
</gene>
<evidence type="ECO:0000313" key="3">
    <source>
        <dbReference type="Proteomes" id="UP001226762"/>
    </source>
</evidence>
<dbReference type="AlphaFoldDB" id="A0AAE3WGB6"/>
<dbReference type="RefSeq" id="WP_306737513.1">
    <property type="nucleotide sequence ID" value="NZ_JANHAX010000008.1"/>
</dbReference>
<feature type="signal peptide" evidence="1">
    <location>
        <begin position="1"/>
        <end position="24"/>
    </location>
</feature>
<protein>
    <submittedName>
        <fullName evidence="2">Uncharacterized protein</fullName>
    </submittedName>
</protein>
<evidence type="ECO:0000256" key="1">
    <source>
        <dbReference type="SAM" id="SignalP"/>
    </source>
</evidence>
<keyword evidence="3" id="KW-1185">Reference proteome</keyword>
<name>A0AAE3WGB6_9RHOB</name>
<keyword evidence="1" id="KW-0732">Signal</keyword>